<evidence type="ECO:0000256" key="6">
    <source>
        <dbReference type="PIRSR" id="PIRSR000193-1"/>
    </source>
</evidence>
<evidence type="ECO:0000256" key="4">
    <source>
        <dbReference type="HAMAP-Rule" id="MF_01925"/>
    </source>
</evidence>
<dbReference type="PIRSF" id="PIRSF000193">
    <property type="entry name" value="Pyrrol-5-carb_rd"/>
    <property type="match status" value="1"/>
</dbReference>
<dbReference type="PANTHER" id="PTHR11645">
    <property type="entry name" value="PYRROLINE-5-CARBOXYLATE REDUCTASE"/>
    <property type="match status" value="1"/>
</dbReference>
<reference evidence="10 11" key="1">
    <citation type="journal article" date="2017" name="Int. J. Syst. Evol. Microbiol.">
        <title>Achromobacter aloeverae sp. nov., isolated from the root of Aloe vera (L.) Burm.f.</title>
        <authorList>
            <person name="Kuncharoen N."/>
            <person name="Muramatsu Y."/>
            <person name="Shibata C."/>
            <person name="Kamakura Y."/>
            <person name="Nakagawa Y."/>
            <person name="Tanasupawat S."/>
        </authorList>
    </citation>
    <scope>NUCLEOTIDE SEQUENCE [LARGE SCALE GENOMIC DNA]</scope>
    <source>
        <strain evidence="10 11">AVA-1</strain>
    </source>
</reference>
<keyword evidence="2 4" id="KW-0521">NADP</keyword>
<dbReference type="InterPro" id="IPR036291">
    <property type="entry name" value="NAD(P)-bd_dom_sf"/>
</dbReference>
<dbReference type="Pfam" id="PF03807">
    <property type="entry name" value="F420_oxidored"/>
    <property type="match status" value="1"/>
</dbReference>
<evidence type="ECO:0000256" key="2">
    <source>
        <dbReference type="ARBA" id="ARBA00022857"/>
    </source>
</evidence>
<name>A0A4Q1HN88_9BURK</name>
<dbReference type="HAMAP" id="MF_01925">
    <property type="entry name" value="P5C_reductase"/>
    <property type="match status" value="1"/>
</dbReference>
<evidence type="ECO:0000259" key="9">
    <source>
        <dbReference type="Pfam" id="PF14748"/>
    </source>
</evidence>
<comment type="similarity">
    <text evidence="1 4 7">Belongs to the pyrroline-5-carboxylate reductase family.</text>
</comment>
<dbReference type="UniPathway" id="UPA00098">
    <property type="reaction ID" value="UER00361"/>
</dbReference>
<accession>A0A4Q1HN88</accession>
<dbReference type="InterPro" id="IPR029036">
    <property type="entry name" value="P5CR_dimer"/>
</dbReference>
<dbReference type="SUPFAM" id="SSF48179">
    <property type="entry name" value="6-phosphogluconate dehydrogenase C-terminal domain-like"/>
    <property type="match status" value="1"/>
</dbReference>
<dbReference type="GO" id="GO:0004735">
    <property type="term" value="F:pyrroline-5-carboxylate reductase activity"/>
    <property type="evidence" value="ECO:0007669"/>
    <property type="project" value="UniProtKB-UniRule"/>
</dbReference>
<comment type="caution">
    <text evidence="10">The sequence shown here is derived from an EMBL/GenBank/DDBJ whole genome shotgun (WGS) entry which is preliminary data.</text>
</comment>
<dbReference type="PROSITE" id="PS00521">
    <property type="entry name" value="P5CR"/>
    <property type="match status" value="1"/>
</dbReference>
<dbReference type="NCBIfam" id="TIGR00112">
    <property type="entry name" value="proC"/>
    <property type="match status" value="1"/>
</dbReference>
<comment type="catalytic activity">
    <reaction evidence="4 7">
        <text>L-proline + NADP(+) = (S)-1-pyrroline-5-carboxylate + NADPH + 2 H(+)</text>
        <dbReference type="Rhea" id="RHEA:14109"/>
        <dbReference type="ChEBI" id="CHEBI:15378"/>
        <dbReference type="ChEBI" id="CHEBI:17388"/>
        <dbReference type="ChEBI" id="CHEBI:57783"/>
        <dbReference type="ChEBI" id="CHEBI:58349"/>
        <dbReference type="ChEBI" id="CHEBI:60039"/>
        <dbReference type="EC" id="1.5.1.2"/>
    </reaction>
</comment>
<comment type="subcellular location">
    <subcellularLocation>
        <location evidence="4">Cytoplasm</location>
    </subcellularLocation>
</comment>
<evidence type="ECO:0000256" key="7">
    <source>
        <dbReference type="RuleBase" id="RU003903"/>
    </source>
</evidence>
<feature type="domain" description="Pyrroline-5-carboxylate reductase catalytic N-terminal" evidence="8">
    <location>
        <begin position="16"/>
        <end position="108"/>
    </location>
</feature>
<dbReference type="EMBL" id="PYAL01000002">
    <property type="protein sequence ID" value="RXN91422.1"/>
    <property type="molecule type" value="Genomic_DNA"/>
</dbReference>
<comment type="pathway">
    <text evidence="4 7">Amino-acid biosynthesis; L-proline biosynthesis; L-proline from L-glutamate 5-semialdehyde: step 1/1.</text>
</comment>
<dbReference type="PANTHER" id="PTHR11645:SF0">
    <property type="entry name" value="PYRROLINE-5-CARBOXYLATE REDUCTASE 3"/>
    <property type="match status" value="1"/>
</dbReference>
<evidence type="ECO:0000256" key="3">
    <source>
        <dbReference type="ARBA" id="ARBA00023002"/>
    </source>
</evidence>
<feature type="domain" description="Pyrroline-5-carboxylate reductase dimerisation" evidence="9">
    <location>
        <begin position="178"/>
        <end position="280"/>
    </location>
</feature>
<evidence type="ECO:0000259" key="8">
    <source>
        <dbReference type="Pfam" id="PF03807"/>
    </source>
</evidence>
<dbReference type="GO" id="GO:0055129">
    <property type="term" value="P:L-proline biosynthetic process"/>
    <property type="evidence" value="ECO:0007669"/>
    <property type="project" value="UniProtKB-UniRule"/>
</dbReference>
<dbReference type="AlphaFoldDB" id="A0A4Q1HN88"/>
<keyword evidence="4 7" id="KW-0641">Proline biosynthesis</keyword>
<dbReference type="InterPro" id="IPR028939">
    <property type="entry name" value="P5C_Rdtase_cat_N"/>
</dbReference>
<evidence type="ECO:0000313" key="11">
    <source>
        <dbReference type="Proteomes" id="UP000290849"/>
    </source>
</evidence>
<dbReference type="InterPro" id="IPR000304">
    <property type="entry name" value="Pyrroline-COOH_reductase"/>
</dbReference>
<comment type="function">
    <text evidence="4">Catalyzes the reduction of 1-pyrroline-5-carboxylate (PCA) to L-proline.</text>
</comment>
<gene>
    <name evidence="4" type="primary">proC</name>
    <name evidence="10" type="ORF">C7R54_09750</name>
</gene>
<evidence type="ECO:0000256" key="1">
    <source>
        <dbReference type="ARBA" id="ARBA00005525"/>
    </source>
</evidence>
<keyword evidence="4" id="KW-0963">Cytoplasm</keyword>
<protein>
    <recommendedName>
        <fullName evidence="4 5">Pyrroline-5-carboxylate reductase</fullName>
        <shortName evidence="4">P5C reductase</shortName>
        <shortName evidence="4">P5CR</shortName>
        <ecNumber evidence="4 5">1.5.1.2</ecNumber>
    </recommendedName>
    <alternativeName>
        <fullName evidence="4">PCA reductase</fullName>
    </alternativeName>
</protein>
<organism evidence="10 11">
    <name type="scientific">Achromobacter aloeverae</name>
    <dbReference type="NCBI Taxonomy" id="1750518"/>
    <lineage>
        <taxon>Bacteria</taxon>
        <taxon>Pseudomonadati</taxon>
        <taxon>Pseudomonadota</taxon>
        <taxon>Betaproteobacteria</taxon>
        <taxon>Burkholderiales</taxon>
        <taxon>Alcaligenaceae</taxon>
        <taxon>Achromobacter</taxon>
    </lineage>
</organism>
<dbReference type="Proteomes" id="UP000290849">
    <property type="component" value="Unassembled WGS sequence"/>
</dbReference>
<dbReference type="Pfam" id="PF14748">
    <property type="entry name" value="P5CR_dimer"/>
    <property type="match status" value="1"/>
</dbReference>
<keyword evidence="4 7" id="KW-0028">Amino-acid biosynthesis</keyword>
<dbReference type="InterPro" id="IPR053790">
    <property type="entry name" value="P5CR-like_CS"/>
</dbReference>
<dbReference type="RefSeq" id="WP_129149977.1">
    <property type="nucleotide sequence ID" value="NZ_JBHSDO010000013.1"/>
</dbReference>
<evidence type="ECO:0000256" key="5">
    <source>
        <dbReference type="NCBIfam" id="TIGR00112"/>
    </source>
</evidence>
<keyword evidence="11" id="KW-1185">Reference proteome</keyword>
<dbReference type="GO" id="GO:0005737">
    <property type="term" value="C:cytoplasm"/>
    <property type="evidence" value="ECO:0007669"/>
    <property type="project" value="UniProtKB-SubCell"/>
</dbReference>
<dbReference type="Gene3D" id="1.10.3730.10">
    <property type="entry name" value="ProC C-terminal domain-like"/>
    <property type="match status" value="1"/>
</dbReference>
<dbReference type="InterPro" id="IPR008927">
    <property type="entry name" value="6-PGluconate_DH-like_C_sf"/>
</dbReference>
<dbReference type="FunFam" id="1.10.3730.10:FF:000001">
    <property type="entry name" value="Pyrroline-5-carboxylate reductase"/>
    <property type="match status" value="1"/>
</dbReference>
<evidence type="ECO:0000313" key="10">
    <source>
        <dbReference type="EMBL" id="RXN91422.1"/>
    </source>
</evidence>
<feature type="binding site" evidence="6">
    <location>
        <begin position="19"/>
        <end position="24"/>
    </location>
    <ligand>
        <name>NADP(+)</name>
        <dbReference type="ChEBI" id="CHEBI:58349"/>
    </ligand>
</feature>
<dbReference type="OrthoDB" id="9805754at2"/>
<feature type="binding site" evidence="6">
    <location>
        <begin position="79"/>
        <end position="82"/>
    </location>
    <ligand>
        <name>NADP(+)</name>
        <dbReference type="ChEBI" id="CHEBI:58349"/>
    </ligand>
</feature>
<sequence length="286" mass="29496">MNTPSTPPATDRNLHVAFIGGGNMATALAIGMAGRLCPPGQIHAIDINTDIHAAWHARGATAATAPDEKLSLCNVWFFAVKPQYMREAVQACRPWLRPGTLVVSVAAGLRGDVLAGWLGQDGQPYGKLVRCMPNTPALVGAGVTGMLALPGVGEADRALAQAMLGSVGQVVWVDDDAAIDAVTALSGSGPAYVFRFLEALIAGGVAVGLDEAQARALALGTFEGAAKLARESAEPPSVLRERVTSKGGTTAAALKVFDEGGLMTLVARAMAAAAERSRELAREFGK</sequence>
<comment type="catalytic activity">
    <reaction evidence="4">
        <text>L-proline + NAD(+) = (S)-1-pyrroline-5-carboxylate + NADH + 2 H(+)</text>
        <dbReference type="Rhea" id="RHEA:14105"/>
        <dbReference type="ChEBI" id="CHEBI:15378"/>
        <dbReference type="ChEBI" id="CHEBI:17388"/>
        <dbReference type="ChEBI" id="CHEBI:57540"/>
        <dbReference type="ChEBI" id="CHEBI:57945"/>
        <dbReference type="ChEBI" id="CHEBI:60039"/>
        <dbReference type="EC" id="1.5.1.2"/>
    </reaction>
</comment>
<dbReference type="EC" id="1.5.1.2" evidence="4 5"/>
<keyword evidence="3 4" id="KW-0560">Oxidoreductase</keyword>
<dbReference type="Gene3D" id="3.40.50.720">
    <property type="entry name" value="NAD(P)-binding Rossmann-like Domain"/>
    <property type="match status" value="1"/>
</dbReference>
<dbReference type="SUPFAM" id="SSF51735">
    <property type="entry name" value="NAD(P)-binding Rossmann-fold domains"/>
    <property type="match status" value="1"/>
</dbReference>
<proteinExistence type="inferred from homology"/>